<evidence type="ECO:0000259" key="18">
    <source>
        <dbReference type="Pfam" id="PF01634"/>
    </source>
</evidence>
<dbReference type="FunFam" id="3.30.70.120:FF:000002">
    <property type="entry name" value="ATP phosphoribosyltransferase"/>
    <property type="match status" value="1"/>
</dbReference>
<keyword evidence="8" id="KW-0963">Cytoplasm</keyword>
<evidence type="ECO:0000259" key="19">
    <source>
        <dbReference type="Pfam" id="PF08029"/>
    </source>
</evidence>
<dbReference type="CDD" id="cd13593">
    <property type="entry name" value="PBP2_HisGL3"/>
    <property type="match status" value="1"/>
</dbReference>
<evidence type="ECO:0000256" key="1">
    <source>
        <dbReference type="ARBA" id="ARBA00000915"/>
    </source>
</evidence>
<keyword evidence="13" id="KW-0547">Nucleotide-binding</keyword>
<dbReference type="SUPFAM" id="SSF53850">
    <property type="entry name" value="Periplasmic binding protein-like II"/>
    <property type="match status" value="1"/>
</dbReference>
<comment type="pathway">
    <text evidence="4">Amino-acid biosynthesis; L-histidine biosynthesis; L-histidine from 5-phospho-alpha-D-ribose 1-diphosphate: step 1/9.</text>
</comment>
<evidence type="ECO:0000256" key="5">
    <source>
        <dbReference type="ARBA" id="ARBA00007955"/>
    </source>
</evidence>
<keyword evidence="15" id="KW-0460">Magnesium</keyword>
<dbReference type="GO" id="GO:0003879">
    <property type="term" value="F:ATP phosphoribosyltransferase activity"/>
    <property type="evidence" value="ECO:0007669"/>
    <property type="project" value="UniProtKB-EC"/>
</dbReference>
<dbReference type="InterPro" id="IPR013115">
    <property type="entry name" value="HisG_C"/>
</dbReference>
<evidence type="ECO:0000256" key="6">
    <source>
        <dbReference type="ARBA" id="ARBA00011946"/>
    </source>
</evidence>
<dbReference type="GO" id="GO:0000287">
    <property type="term" value="F:magnesium ion binding"/>
    <property type="evidence" value="ECO:0007669"/>
    <property type="project" value="InterPro"/>
</dbReference>
<keyword evidence="14" id="KW-0067">ATP-binding</keyword>
<evidence type="ECO:0000256" key="16">
    <source>
        <dbReference type="ARBA" id="ARBA00023102"/>
    </source>
</evidence>
<evidence type="ECO:0000256" key="2">
    <source>
        <dbReference type="ARBA" id="ARBA00001946"/>
    </source>
</evidence>
<comment type="cofactor">
    <cofactor evidence="2">
        <name>Mg(2+)</name>
        <dbReference type="ChEBI" id="CHEBI:18420"/>
    </cofactor>
</comment>
<dbReference type="NCBIfam" id="TIGR00070">
    <property type="entry name" value="hisG"/>
    <property type="match status" value="1"/>
</dbReference>
<dbReference type="InterPro" id="IPR015867">
    <property type="entry name" value="N-reg_PII/ATP_PRibTrfase_C"/>
</dbReference>
<comment type="similarity">
    <text evidence="5">Belongs to the ATP phosphoribosyltransferase family. Long subfamily.</text>
</comment>
<evidence type="ECO:0000256" key="13">
    <source>
        <dbReference type="ARBA" id="ARBA00022741"/>
    </source>
</evidence>
<evidence type="ECO:0000256" key="9">
    <source>
        <dbReference type="ARBA" id="ARBA00022605"/>
    </source>
</evidence>
<evidence type="ECO:0000256" key="17">
    <source>
        <dbReference type="ARBA" id="ARBA00024861"/>
    </source>
</evidence>
<comment type="catalytic activity">
    <reaction evidence="1">
        <text>1-(5-phospho-beta-D-ribosyl)-ATP + diphosphate = 5-phospho-alpha-D-ribose 1-diphosphate + ATP</text>
        <dbReference type="Rhea" id="RHEA:18473"/>
        <dbReference type="ChEBI" id="CHEBI:30616"/>
        <dbReference type="ChEBI" id="CHEBI:33019"/>
        <dbReference type="ChEBI" id="CHEBI:58017"/>
        <dbReference type="ChEBI" id="CHEBI:73183"/>
        <dbReference type="EC" id="2.4.2.17"/>
    </reaction>
</comment>
<evidence type="ECO:0000256" key="4">
    <source>
        <dbReference type="ARBA" id="ARBA00004667"/>
    </source>
</evidence>
<gene>
    <name evidence="20" type="ORF">LCGC14_1840620</name>
</gene>
<organism evidence="20">
    <name type="scientific">marine sediment metagenome</name>
    <dbReference type="NCBI Taxonomy" id="412755"/>
    <lineage>
        <taxon>unclassified sequences</taxon>
        <taxon>metagenomes</taxon>
        <taxon>ecological metagenomes</taxon>
    </lineage>
</organism>
<evidence type="ECO:0000256" key="8">
    <source>
        <dbReference type="ARBA" id="ARBA00022490"/>
    </source>
</evidence>
<dbReference type="GO" id="GO:0005524">
    <property type="term" value="F:ATP binding"/>
    <property type="evidence" value="ECO:0007669"/>
    <property type="project" value="UniProtKB-KW"/>
</dbReference>
<comment type="function">
    <text evidence="17">Catalyzes the condensation of ATP and 5-phosphoribose 1-diphosphate to form N'-(5'-phosphoribosyl)-ATP (PR-ATP). Has a crucial role in the pathway because the rate of histidine biosynthesis seems to be controlled primarily by regulation of HisG enzymatic activity.</text>
</comment>
<dbReference type="GO" id="GO:0005737">
    <property type="term" value="C:cytoplasm"/>
    <property type="evidence" value="ECO:0007669"/>
    <property type="project" value="UniProtKB-SubCell"/>
</dbReference>
<dbReference type="Pfam" id="PF08029">
    <property type="entry name" value="HisG_C"/>
    <property type="match status" value="1"/>
</dbReference>
<dbReference type="PANTHER" id="PTHR21403">
    <property type="entry name" value="ATP PHOSPHORIBOSYLTRANSFERASE ATP-PRTASE"/>
    <property type="match status" value="1"/>
</dbReference>
<dbReference type="GO" id="GO:0000105">
    <property type="term" value="P:L-histidine biosynthetic process"/>
    <property type="evidence" value="ECO:0007669"/>
    <property type="project" value="UniProtKB-UniPathway"/>
</dbReference>
<dbReference type="InterPro" id="IPR001348">
    <property type="entry name" value="ATP_PRibTrfase_HisG"/>
</dbReference>
<evidence type="ECO:0000256" key="14">
    <source>
        <dbReference type="ARBA" id="ARBA00022840"/>
    </source>
</evidence>
<dbReference type="Pfam" id="PF01634">
    <property type="entry name" value="HisG"/>
    <property type="match status" value="1"/>
</dbReference>
<evidence type="ECO:0000256" key="10">
    <source>
        <dbReference type="ARBA" id="ARBA00022676"/>
    </source>
</evidence>
<dbReference type="UniPathway" id="UPA00031">
    <property type="reaction ID" value="UER00006"/>
</dbReference>
<dbReference type="Gene3D" id="3.40.190.10">
    <property type="entry name" value="Periplasmic binding protein-like II"/>
    <property type="match status" value="2"/>
</dbReference>
<dbReference type="EC" id="2.4.2.17" evidence="6"/>
<evidence type="ECO:0000256" key="7">
    <source>
        <dbReference type="ARBA" id="ARBA00020998"/>
    </source>
</evidence>
<dbReference type="HAMAP" id="MF_00079">
    <property type="entry name" value="HisG_Long"/>
    <property type="match status" value="1"/>
</dbReference>
<dbReference type="SUPFAM" id="SSF54913">
    <property type="entry name" value="GlnB-like"/>
    <property type="match status" value="1"/>
</dbReference>
<protein>
    <recommendedName>
        <fullName evidence="7">ATP phosphoribosyltransferase</fullName>
        <ecNumber evidence="6">2.4.2.17</ecNumber>
    </recommendedName>
</protein>
<dbReference type="PANTHER" id="PTHR21403:SF10">
    <property type="entry name" value="ATP PHOSPHORIBOSYLTRANSFERASE"/>
    <property type="match status" value="1"/>
</dbReference>
<dbReference type="NCBIfam" id="TIGR03455">
    <property type="entry name" value="HisG_C-term"/>
    <property type="match status" value="1"/>
</dbReference>
<evidence type="ECO:0000256" key="11">
    <source>
        <dbReference type="ARBA" id="ARBA00022679"/>
    </source>
</evidence>
<comment type="subcellular location">
    <subcellularLocation>
        <location evidence="3">Cytoplasm</location>
    </subcellularLocation>
</comment>
<dbReference type="EMBL" id="LAZR01018327">
    <property type="protein sequence ID" value="KKL96823.1"/>
    <property type="molecule type" value="Genomic_DNA"/>
</dbReference>
<proteinExistence type="inferred from homology"/>
<keyword evidence="12" id="KW-0479">Metal-binding</keyword>
<feature type="domain" description="ATP phosphoribosyltransferase catalytic" evidence="18">
    <location>
        <begin position="50"/>
        <end position="209"/>
    </location>
</feature>
<dbReference type="Gene3D" id="3.30.70.120">
    <property type="match status" value="1"/>
</dbReference>
<evidence type="ECO:0000256" key="3">
    <source>
        <dbReference type="ARBA" id="ARBA00004496"/>
    </source>
</evidence>
<comment type="caution">
    <text evidence="20">The sequence shown here is derived from an EMBL/GenBank/DDBJ whole genome shotgun (WGS) entry which is preliminary data.</text>
</comment>
<accession>A0A0F9GDI3</accession>
<keyword evidence="10" id="KW-0328">Glycosyltransferase</keyword>
<feature type="domain" description="Histidine biosynthesis HisG C-terminal" evidence="19">
    <location>
        <begin position="218"/>
        <end position="287"/>
    </location>
</feature>
<reference evidence="20" key="1">
    <citation type="journal article" date="2015" name="Nature">
        <title>Complex archaea that bridge the gap between prokaryotes and eukaryotes.</title>
        <authorList>
            <person name="Spang A."/>
            <person name="Saw J.H."/>
            <person name="Jorgensen S.L."/>
            <person name="Zaremba-Niedzwiedzka K."/>
            <person name="Martijn J."/>
            <person name="Lind A.E."/>
            <person name="van Eijk R."/>
            <person name="Schleper C."/>
            <person name="Guy L."/>
            <person name="Ettema T.J."/>
        </authorList>
    </citation>
    <scope>NUCLEOTIDE SEQUENCE</scope>
</reference>
<evidence type="ECO:0000256" key="15">
    <source>
        <dbReference type="ARBA" id="ARBA00022842"/>
    </source>
</evidence>
<evidence type="ECO:0000313" key="20">
    <source>
        <dbReference type="EMBL" id="KKL96823.1"/>
    </source>
</evidence>
<dbReference type="InterPro" id="IPR013820">
    <property type="entry name" value="ATP_PRibTrfase_cat"/>
</dbReference>
<dbReference type="InterPro" id="IPR011322">
    <property type="entry name" value="N-reg_PII-like_a/b"/>
</dbReference>
<name>A0A0F9GDI3_9ZZZZ</name>
<keyword evidence="16" id="KW-0368">Histidine biosynthesis</keyword>
<evidence type="ECO:0000256" key="12">
    <source>
        <dbReference type="ARBA" id="ARBA00022723"/>
    </source>
</evidence>
<dbReference type="AlphaFoldDB" id="A0A0F9GDI3"/>
<keyword evidence="9" id="KW-0028">Amino-acid biosynthesis</keyword>
<dbReference type="InterPro" id="IPR020621">
    <property type="entry name" value="ATP-PRT_HisG_long"/>
</dbReference>
<keyword evidence="11" id="KW-0808">Transferase</keyword>
<sequence length="290" mass="32669">MPKLKIGIPKGSLQKMTIDLFTRAGYQIEIGERSYLLTVDDKELECLLIRTQEIPVYVEKGMLDIGLAGYDWILERKVRVKKVKELLYSKQGLGKVRWVLAAPIDSDIKKAEDLKGKRIATELVQVTKDYFRKKGIEVEIEFSWGTTEVKPPHLVDAIVELTETGASLRANKLDVIDTVLESTTWLIANISSWKDPWKKEKIKNLAILLEGALNGLGKVGLKMNIPEAKLTRLLASLPALRKPTISKLSEGEWLAIEVILDELQARELIPKIKKLGGEGIVEYPLNKVIY</sequence>